<evidence type="ECO:0000313" key="3">
    <source>
        <dbReference type="Proteomes" id="UP000320338"/>
    </source>
</evidence>
<sequence>MWLPGPVFESSADLHRLQALLDSSLAGSTDHLKSIVRPCERTLTARQVVEVCRGMCTLAVATVTRRGEPRISAVDGHFLNGRWVIGTHPRAAKARHLAARPAISTTYLRGEQVGIFTHGRATPLNPRDRPDDPTWPDVREYLLEHYGDDGTWDWDEVVYYRIDPTWMVAYSDDPAALVDIASPPA</sequence>
<dbReference type="InterPro" id="IPR012349">
    <property type="entry name" value="Split_barrel_FMN-bd"/>
</dbReference>
<name>A0A4Y3WVL7_9PSEU</name>
<gene>
    <name evidence="2" type="ORF">PHY01_52100</name>
</gene>
<accession>A0A4Y3WVL7</accession>
<evidence type="ECO:0000313" key="2">
    <source>
        <dbReference type="EMBL" id="GEC22927.1"/>
    </source>
</evidence>
<dbReference type="InterPro" id="IPR011576">
    <property type="entry name" value="Pyridox_Oxase_N"/>
</dbReference>
<evidence type="ECO:0000259" key="1">
    <source>
        <dbReference type="Pfam" id="PF01243"/>
    </source>
</evidence>
<comment type="caution">
    <text evidence="2">The sequence shown here is derived from an EMBL/GenBank/DDBJ whole genome shotgun (WGS) entry which is preliminary data.</text>
</comment>
<protein>
    <recommendedName>
        <fullName evidence="1">Pyridoxamine 5'-phosphate oxidase N-terminal domain-containing protein</fullName>
    </recommendedName>
</protein>
<keyword evidence="3" id="KW-1185">Reference proteome</keyword>
<dbReference type="AlphaFoldDB" id="A0A4Y3WVL7"/>
<dbReference type="Proteomes" id="UP000320338">
    <property type="component" value="Unassembled WGS sequence"/>
</dbReference>
<dbReference type="Pfam" id="PF01243">
    <property type="entry name" value="PNPOx_N"/>
    <property type="match status" value="1"/>
</dbReference>
<dbReference type="Gene3D" id="2.30.110.10">
    <property type="entry name" value="Electron Transport, Fmn-binding Protein, Chain A"/>
    <property type="match status" value="1"/>
</dbReference>
<proteinExistence type="predicted"/>
<reference evidence="2 3" key="1">
    <citation type="submission" date="2019-06" db="EMBL/GenBank/DDBJ databases">
        <title>Whole genome shotgun sequence of Pseudonocardia hydrocarbonoxydans NBRC 14498.</title>
        <authorList>
            <person name="Hosoyama A."/>
            <person name="Uohara A."/>
            <person name="Ohji S."/>
            <person name="Ichikawa N."/>
        </authorList>
    </citation>
    <scope>NUCLEOTIDE SEQUENCE [LARGE SCALE GENOMIC DNA]</scope>
    <source>
        <strain evidence="2 3">NBRC 14498</strain>
    </source>
</reference>
<dbReference type="EMBL" id="BJNG01000069">
    <property type="protein sequence ID" value="GEC22927.1"/>
    <property type="molecule type" value="Genomic_DNA"/>
</dbReference>
<dbReference type="SUPFAM" id="SSF50475">
    <property type="entry name" value="FMN-binding split barrel"/>
    <property type="match status" value="1"/>
</dbReference>
<organism evidence="2 3">
    <name type="scientific">Pseudonocardia hydrocarbonoxydans</name>
    <dbReference type="NCBI Taxonomy" id="76726"/>
    <lineage>
        <taxon>Bacteria</taxon>
        <taxon>Bacillati</taxon>
        <taxon>Actinomycetota</taxon>
        <taxon>Actinomycetes</taxon>
        <taxon>Pseudonocardiales</taxon>
        <taxon>Pseudonocardiaceae</taxon>
        <taxon>Pseudonocardia</taxon>
    </lineage>
</organism>
<feature type="domain" description="Pyridoxamine 5'-phosphate oxidase N-terminal" evidence="1">
    <location>
        <begin position="54"/>
        <end position="153"/>
    </location>
</feature>